<feature type="compositionally biased region" description="Basic and acidic residues" evidence="1">
    <location>
        <begin position="249"/>
        <end position="284"/>
    </location>
</feature>
<feature type="chain" id="PRO_5041357633" evidence="2">
    <location>
        <begin position="23"/>
        <end position="302"/>
    </location>
</feature>
<dbReference type="AlphaFoldDB" id="A0AA38P2P2"/>
<dbReference type="EMBL" id="MU806437">
    <property type="protein sequence ID" value="KAJ3835190.1"/>
    <property type="molecule type" value="Genomic_DNA"/>
</dbReference>
<keyword evidence="2" id="KW-0732">Signal</keyword>
<keyword evidence="4" id="KW-1185">Reference proteome</keyword>
<protein>
    <submittedName>
        <fullName evidence="3">Uncharacterized protein</fullName>
    </submittedName>
</protein>
<accession>A0AA38P2P2</accession>
<evidence type="ECO:0000313" key="4">
    <source>
        <dbReference type="Proteomes" id="UP001163846"/>
    </source>
</evidence>
<dbReference type="Proteomes" id="UP001163846">
    <property type="component" value="Unassembled WGS sequence"/>
</dbReference>
<feature type="compositionally biased region" description="Basic and acidic residues" evidence="1">
    <location>
        <begin position="293"/>
        <end position="302"/>
    </location>
</feature>
<evidence type="ECO:0000313" key="3">
    <source>
        <dbReference type="EMBL" id="KAJ3835190.1"/>
    </source>
</evidence>
<name>A0AA38P2P2_9AGAR</name>
<sequence length="302" mass="33686">MALLSFLRLLPAILLLRPVVMAPPPFIPPPGPSPGASGSAPASEHAPAPEYNFASGHDFSSGYGFGSGYASTAFGYAPAPGSVPPGSSAINAFPPSWLPPAPEVEELPVYFVAVKSSDSRPLERTYYDSDWSATWRLEVGIQIGIDAQSQGRVAKDNGHGSITIRPRKPVQSGARIGTLKLHPEKRQVVTEMWDEIDKATFTSRSDFVQKVVEKLGEIGVNLMWEDRRLGWVQSNSEEEKMHSMFTRVEGMKKKEEDERQKKMEKENNDTQQEKERRRKNAEAKRRQRKAKKERQAERARQG</sequence>
<evidence type="ECO:0000256" key="2">
    <source>
        <dbReference type="SAM" id="SignalP"/>
    </source>
</evidence>
<feature type="region of interest" description="Disordered" evidence="1">
    <location>
        <begin position="235"/>
        <end position="302"/>
    </location>
</feature>
<gene>
    <name evidence="3" type="ORF">F5878DRAFT_727696</name>
</gene>
<proteinExistence type="predicted"/>
<feature type="signal peptide" evidence="2">
    <location>
        <begin position="1"/>
        <end position="22"/>
    </location>
</feature>
<evidence type="ECO:0000256" key="1">
    <source>
        <dbReference type="SAM" id="MobiDB-lite"/>
    </source>
</evidence>
<comment type="caution">
    <text evidence="3">The sequence shown here is derived from an EMBL/GenBank/DDBJ whole genome shotgun (WGS) entry which is preliminary data.</text>
</comment>
<reference evidence="3" key="1">
    <citation type="submission" date="2022-08" db="EMBL/GenBank/DDBJ databases">
        <authorList>
            <consortium name="DOE Joint Genome Institute"/>
            <person name="Min B."/>
            <person name="Riley R."/>
            <person name="Sierra-Patev S."/>
            <person name="Naranjo-Ortiz M."/>
            <person name="Looney B."/>
            <person name="Konkel Z."/>
            <person name="Slot J.C."/>
            <person name="Sakamoto Y."/>
            <person name="Steenwyk J.L."/>
            <person name="Rokas A."/>
            <person name="Carro J."/>
            <person name="Camarero S."/>
            <person name="Ferreira P."/>
            <person name="Molpeceres G."/>
            <person name="Ruiz-Duenas F.J."/>
            <person name="Serrano A."/>
            <person name="Henrissat B."/>
            <person name="Drula E."/>
            <person name="Hughes K.W."/>
            <person name="Mata J.L."/>
            <person name="Ishikawa N.K."/>
            <person name="Vargas-Isla R."/>
            <person name="Ushijima S."/>
            <person name="Smith C.A."/>
            <person name="Ahrendt S."/>
            <person name="Andreopoulos W."/>
            <person name="He G."/>
            <person name="Labutti K."/>
            <person name="Lipzen A."/>
            <person name="Ng V."/>
            <person name="Sandor L."/>
            <person name="Barry K."/>
            <person name="Martinez A.T."/>
            <person name="Xiao Y."/>
            <person name="Gibbons J.G."/>
            <person name="Terashima K."/>
            <person name="Hibbett D.S."/>
            <person name="Grigoriev I.V."/>
        </authorList>
    </citation>
    <scope>NUCLEOTIDE SEQUENCE</scope>
    <source>
        <strain evidence="3">TFB9207</strain>
    </source>
</reference>
<organism evidence="3 4">
    <name type="scientific">Lentinula raphanica</name>
    <dbReference type="NCBI Taxonomy" id="153919"/>
    <lineage>
        <taxon>Eukaryota</taxon>
        <taxon>Fungi</taxon>
        <taxon>Dikarya</taxon>
        <taxon>Basidiomycota</taxon>
        <taxon>Agaricomycotina</taxon>
        <taxon>Agaricomycetes</taxon>
        <taxon>Agaricomycetidae</taxon>
        <taxon>Agaricales</taxon>
        <taxon>Marasmiineae</taxon>
        <taxon>Omphalotaceae</taxon>
        <taxon>Lentinula</taxon>
    </lineage>
</organism>